<comment type="caution">
    <text evidence="2">The sequence shown here is derived from an EMBL/GenBank/DDBJ whole genome shotgun (WGS) entry which is preliminary data.</text>
</comment>
<reference evidence="3" key="1">
    <citation type="submission" date="2016-11" db="EMBL/GenBank/DDBJ databases">
        <authorList>
            <person name="Shukria A."/>
            <person name="Stevens D.C."/>
        </authorList>
    </citation>
    <scope>NUCLEOTIDE SEQUENCE [LARGE SCALE GENOMIC DNA]</scope>
    <source>
        <strain evidence="3">Cbfe23</strain>
    </source>
</reference>
<dbReference type="Gene3D" id="3.10.450.40">
    <property type="match status" value="1"/>
</dbReference>
<dbReference type="STRING" id="83449.BON30_29300"/>
<dbReference type="RefSeq" id="WP_071901721.1">
    <property type="nucleotide sequence ID" value="NZ_MPIN01000008.1"/>
</dbReference>
<dbReference type="Proteomes" id="UP000182229">
    <property type="component" value="Unassembled WGS sequence"/>
</dbReference>
<name>A0A1L9B567_9BACT</name>
<sequence length="99" mass="10693">MRMNNLLVACLLGVGLVADVVAASHASELRMLAQTKISLQQAIDAAQRHQGGQALEASLDDDSFKPVYEVSIVKDNRVFDVWVDGVDGKVLGAREDVKD</sequence>
<dbReference type="EMBL" id="MPIN01000008">
    <property type="protein sequence ID" value="OJH37386.1"/>
    <property type="molecule type" value="Genomic_DNA"/>
</dbReference>
<gene>
    <name evidence="2" type="ORF">BON30_29300</name>
</gene>
<proteinExistence type="predicted"/>
<feature type="domain" description="PepSY" evidence="1">
    <location>
        <begin position="36"/>
        <end position="93"/>
    </location>
</feature>
<dbReference type="InterPro" id="IPR025711">
    <property type="entry name" value="PepSY"/>
</dbReference>
<evidence type="ECO:0000313" key="2">
    <source>
        <dbReference type="EMBL" id="OJH37386.1"/>
    </source>
</evidence>
<organism evidence="2 3">
    <name type="scientific">Cystobacter ferrugineus</name>
    <dbReference type="NCBI Taxonomy" id="83449"/>
    <lineage>
        <taxon>Bacteria</taxon>
        <taxon>Pseudomonadati</taxon>
        <taxon>Myxococcota</taxon>
        <taxon>Myxococcia</taxon>
        <taxon>Myxococcales</taxon>
        <taxon>Cystobacterineae</taxon>
        <taxon>Archangiaceae</taxon>
        <taxon>Cystobacter</taxon>
    </lineage>
</organism>
<dbReference type="AlphaFoldDB" id="A0A1L9B567"/>
<reference evidence="2 3" key="2">
    <citation type="submission" date="2016-12" db="EMBL/GenBank/DDBJ databases">
        <title>Draft Genome Sequence of Cystobacter ferrugineus Strain Cbfe23.</title>
        <authorList>
            <person name="Akbar S."/>
            <person name="Dowd S.E."/>
            <person name="Stevens D.C."/>
        </authorList>
    </citation>
    <scope>NUCLEOTIDE SEQUENCE [LARGE SCALE GENOMIC DNA]</scope>
    <source>
        <strain evidence="2 3">Cbfe23</strain>
    </source>
</reference>
<evidence type="ECO:0000313" key="3">
    <source>
        <dbReference type="Proteomes" id="UP000182229"/>
    </source>
</evidence>
<accession>A0A1L9B567</accession>
<protein>
    <submittedName>
        <fullName evidence="2">Peptidase M4</fullName>
    </submittedName>
</protein>
<keyword evidence="3" id="KW-1185">Reference proteome</keyword>
<dbReference type="OrthoDB" id="5523913at2"/>
<dbReference type="Pfam" id="PF03413">
    <property type="entry name" value="PepSY"/>
    <property type="match status" value="1"/>
</dbReference>
<evidence type="ECO:0000259" key="1">
    <source>
        <dbReference type="Pfam" id="PF03413"/>
    </source>
</evidence>